<comment type="pathway">
    <text evidence="1 6">Cell wall biogenesis; peptidoglycan biosynthesis.</text>
</comment>
<feature type="active site" description="Proton donor/acceptor" evidence="6">
    <location>
        <position position="146"/>
    </location>
</feature>
<evidence type="ECO:0000313" key="9">
    <source>
        <dbReference type="Proteomes" id="UP000182938"/>
    </source>
</evidence>
<evidence type="ECO:0000256" key="1">
    <source>
        <dbReference type="ARBA" id="ARBA00004752"/>
    </source>
</evidence>
<gene>
    <name evidence="8" type="ORF">ASJ30_14150</name>
</gene>
<reference evidence="8 9" key="1">
    <citation type="submission" date="2015-11" db="EMBL/GenBank/DDBJ databases">
        <authorList>
            <person name="Zhang Y."/>
            <person name="Guo Z."/>
        </authorList>
    </citation>
    <scope>NUCLEOTIDE SEQUENCE [LARGE SCALE GENOMIC DNA]</scope>
    <source>
        <strain evidence="8 9">YFY001</strain>
    </source>
</reference>
<dbReference type="GO" id="GO:0009252">
    <property type="term" value="P:peptidoglycan biosynthetic process"/>
    <property type="evidence" value="ECO:0007669"/>
    <property type="project" value="UniProtKB-UniPathway"/>
</dbReference>
<dbReference type="InterPro" id="IPR036366">
    <property type="entry name" value="PGBDSf"/>
</dbReference>
<keyword evidence="5 6" id="KW-0961">Cell wall biogenesis/degradation</keyword>
<dbReference type="SUPFAM" id="SSF141523">
    <property type="entry name" value="L,D-transpeptidase catalytic domain-like"/>
    <property type="match status" value="1"/>
</dbReference>
<accession>A0A1L3MJH1</accession>
<dbReference type="InterPro" id="IPR038063">
    <property type="entry name" value="Transpep_catalytic_dom"/>
</dbReference>
<feature type="active site" description="Nucleophile" evidence="6">
    <location>
        <position position="160"/>
    </location>
</feature>
<dbReference type="CDD" id="cd16913">
    <property type="entry name" value="YkuD_like"/>
    <property type="match status" value="1"/>
</dbReference>
<dbReference type="GO" id="GO:0071555">
    <property type="term" value="P:cell wall organization"/>
    <property type="evidence" value="ECO:0007669"/>
    <property type="project" value="UniProtKB-UniRule"/>
</dbReference>
<dbReference type="SUPFAM" id="SSF47090">
    <property type="entry name" value="PGBD-like"/>
    <property type="match status" value="1"/>
</dbReference>
<feature type="domain" description="L,D-TPase catalytic" evidence="7">
    <location>
        <begin position="67"/>
        <end position="186"/>
    </location>
</feature>
<protein>
    <submittedName>
        <fullName evidence="8">Endopeptidase</fullName>
    </submittedName>
</protein>
<dbReference type="UniPathway" id="UPA00219"/>
<dbReference type="InterPro" id="IPR005490">
    <property type="entry name" value="LD_TPept_cat_dom"/>
</dbReference>
<sequence>MRTLQRELNAAGYWLGTPDGTYGHLTEQAVMALQKSAGLTRDGVAGRKTLDALAEGTLPPLPSGPADRVEIDLERQVLMVVRGGRITFVINTSTASGETYISRGQPAVAVTPTGTFRVGRTFRGAEVAPLGTLYSPRYFYGGYAVHGSGSIPAYPASHGCARVSNPAMDMIWDEDLMPVGSTVVVR</sequence>
<keyword evidence="2" id="KW-0808">Transferase</keyword>
<dbReference type="RefSeq" id="WP_072625674.1">
    <property type="nucleotide sequence ID" value="NZ_CBDRLL010000001.1"/>
</dbReference>
<keyword evidence="4 6" id="KW-0573">Peptidoglycan synthesis</keyword>
<dbReference type="InterPro" id="IPR036365">
    <property type="entry name" value="PGBD-like_sf"/>
</dbReference>
<dbReference type="PROSITE" id="PS52029">
    <property type="entry name" value="LD_TPASE"/>
    <property type="match status" value="1"/>
</dbReference>
<evidence type="ECO:0000256" key="4">
    <source>
        <dbReference type="ARBA" id="ARBA00022984"/>
    </source>
</evidence>
<evidence type="ECO:0000256" key="2">
    <source>
        <dbReference type="ARBA" id="ARBA00022679"/>
    </source>
</evidence>
<name>A0A1L3MJH1_9MICO</name>
<evidence type="ECO:0000256" key="3">
    <source>
        <dbReference type="ARBA" id="ARBA00022960"/>
    </source>
</evidence>
<organism evidence="8 9">
    <name type="scientific">Janibacter indicus</name>
    <dbReference type="NCBI Taxonomy" id="857417"/>
    <lineage>
        <taxon>Bacteria</taxon>
        <taxon>Bacillati</taxon>
        <taxon>Actinomycetota</taxon>
        <taxon>Actinomycetes</taxon>
        <taxon>Micrococcales</taxon>
        <taxon>Intrasporangiaceae</taxon>
        <taxon>Janibacter</taxon>
    </lineage>
</organism>
<dbReference type="GO" id="GO:0008360">
    <property type="term" value="P:regulation of cell shape"/>
    <property type="evidence" value="ECO:0007669"/>
    <property type="project" value="UniProtKB-UniRule"/>
</dbReference>
<keyword evidence="3 6" id="KW-0133">Cell shape</keyword>
<dbReference type="Gene3D" id="1.10.101.10">
    <property type="entry name" value="PGBD-like superfamily/PGBD"/>
    <property type="match status" value="1"/>
</dbReference>
<evidence type="ECO:0000259" key="7">
    <source>
        <dbReference type="PROSITE" id="PS52029"/>
    </source>
</evidence>
<dbReference type="EMBL" id="CP013290">
    <property type="protein sequence ID" value="APH02533.1"/>
    <property type="molecule type" value="Genomic_DNA"/>
</dbReference>
<keyword evidence="9" id="KW-1185">Reference proteome</keyword>
<dbReference type="KEGG" id="jte:ASJ30_14150"/>
<dbReference type="Gene3D" id="2.40.440.10">
    <property type="entry name" value="L,D-transpeptidase catalytic domain-like"/>
    <property type="match status" value="1"/>
</dbReference>
<dbReference type="AlphaFoldDB" id="A0A1L3MJH1"/>
<evidence type="ECO:0000313" key="8">
    <source>
        <dbReference type="EMBL" id="APH02533.1"/>
    </source>
</evidence>
<evidence type="ECO:0000256" key="5">
    <source>
        <dbReference type="ARBA" id="ARBA00023316"/>
    </source>
</evidence>
<dbReference type="Pfam" id="PF03734">
    <property type="entry name" value="YkuD"/>
    <property type="match status" value="1"/>
</dbReference>
<dbReference type="GO" id="GO:0016740">
    <property type="term" value="F:transferase activity"/>
    <property type="evidence" value="ECO:0007669"/>
    <property type="project" value="UniProtKB-KW"/>
</dbReference>
<dbReference type="Proteomes" id="UP000182938">
    <property type="component" value="Chromosome"/>
</dbReference>
<evidence type="ECO:0000256" key="6">
    <source>
        <dbReference type="PROSITE-ProRule" id="PRU01373"/>
    </source>
</evidence>
<dbReference type="Pfam" id="PF01471">
    <property type="entry name" value="PG_binding_1"/>
    <property type="match status" value="1"/>
</dbReference>
<dbReference type="InterPro" id="IPR002477">
    <property type="entry name" value="Peptidoglycan-bd-like"/>
</dbReference>
<proteinExistence type="predicted"/>